<dbReference type="InterPro" id="IPR013930">
    <property type="entry name" value="RPAP1_N"/>
</dbReference>
<dbReference type="InterPro" id="IPR039913">
    <property type="entry name" value="RPAP1/Rba50"/>
</dbReference>
<keyword evidence="6" id="KW-1185">Reference proteome</keyword>
<gene>
    <name evidence="5" type="ORF">RIMI_LOCUS20684421</name>
</gene>
<dbReference type="InterPro" id="IPR013929">
    <property type="entry name" value="RPAP1_C"/>
</dbReference>
<organism evidence="5 6">
    <name type="scientific">Ranitomeya imitator</name>
    <name type="common">mimic poison frog</name>
    <dbReference type="NCBI Taxonomy" id="111125"/>
    <lineage>
        <taxon>Eukaryota</taxon>
        <taxon>Metazoa</taxon>
        <taxon>Chordata</taxon>
        <taxon>Craniata</taxon>
        <taxon>Vertebrata</taxon>
        <taxon>Euteleostomi</taxon>
        <taxon>Amphibia</taxon>
        <taxon>Batrachia</taxon>
        <taxon>Anura</taxon>
        <taxon>Neobatrachia</taxon>
        <taxon>Hyloidea</taxon>
        <taxon>Dendrobatidae</taxon>
        <taxon>Dendrobatinae</taxon>
        <taxon>Ranitomeya</taxon>
    </lineage>
</organism>
<dbReference type="PRINTS" id="PR01345">
    <property type="entry name" value="CERVTRCPTASE"/>
</dbReference>
<comment type="caution">
    <text evidence="5">The sequence shown here is derived from an EMBL/GenBank/DDBJ whole genome shotgun (WGS) entry which is preliminary data.</text>
</comment>
<feature type="compositionally biased region" description="Polar residues" evidence="2">
    <location>
        <begin position="881"/>
        <end position="895"/>
    </location>
</feature>
<reference evidence="5" key="1">
    <citation type="submission" date="2023-07" db="EMBL/GenBank/DDBJ databases">
        <authorList>
            <person name="Stuckert A."/>
        </authorList>
    </citation>
    <scope>NUCLEOTIDE SEQUENCE</scope>
</reference>
<feature type="domain" description="RPAP1 N-terminal" evidence="4">
    <location>
        <begin position="267"/>
        <end position="310"/>
    </location>
</feature>
<sequence>MVCTQVEDEEVLGLLKPKTGGNVECRLHIPPPAPLKDDTKRCKAVNTKEDNILLQMDLDKLETWAERWQMRFNNDKCKVIHMGRRNQYHHYTLNGKPLGKSDMEKDLGILVNGKLTWSSQCQAAAAKANRIMECIKRGLDTHDESIILPLYKSLLEGYHYALLKRGLVDMVVIVGLGLGLQIPFVKGSALGLVFFLPFLPLTGLDSGLALGSLKGQISTLSVLFQHKIASKLQFDYKGYGKIWKGVDKSCLVTGEGLRGSTGHGEAERIHQENVEKLKAFSQEEILQERDRLMSQLDPTLVAFLRSKRANQTTQENTNSAGEPLMVNKEHPPHPTVTDSCEQVSRKDEENPSLLSVGDLTVKPQKEWVHMHSVEFDKLEWTKDLPQMRQKKTKKGMQARFSLKGDLIPPDADVPTHLGLHHHGDEAERAGYSLQELFHLSRSQFIQQRTLSLQVLGRIVKKGNSPGMSFIPGLFALAIEALAIRIRTSDGIKGINIADRVDTIGLYADDMVIFMDKVEETLPQVIATIDKFSKFSGLYINWDKSALFPLSHTQAPCLETLSPLPIVSSFKYLGIHMSKYSQLDLQLNIYPLLDLVRIKFSTWNKLPLSVAGRINLIKMILLPKLNYCLQHSAVPIPKHFFARLNSLVTSFIWGKTRPKLKLSTLQRPKQGGGAALPDFYLYYLAGQAKAINKWMPNNSLPNSESHLLHGARADCPLGFLELEKVNAPCLLQLHRLARSIWRQIKKVTGFVDVVAEMPLWNNSYFPGLLNHPSTNFWISHGVLSGPQGLISSLYTYLLSMGDGSTINSVKGKWEGLLPDVSGEEWEDILESPTKVSPSINNKMTQLYILHQSYLTPIVFLRFCWCKTKLTPLVIRALLSPGKAQSSPHQETPSPFSNFHPLGPPPDNTAPQSNRKEGGHSRSPPSSGVHMAVKLSHEVAPPPRNPLGWGEFTTPFGLDYGGCHGCSTPQRDSSLSLSRRPDKRLLDCCESLQITINTLALLEWLVNTVKSLIPIQRLISLFVTPRPRVYLPEEKISELLEICSLRFTSQFSLRFCVRVLGKMATAMEAIAFAQFHTRPFQLALLSAKDKKIFSLDCPIFLPP</sequence>
<feature type="domain" description="RPAP1 C-terminal" evidence="3">
    <location>
        <begin position="397"/>
        <end position="461"/>
    </location>
</feature>
<feature type="region of interest" description="Disordered" evidence="2">
    <location>
        <begin position="308"/>
        <end position="339"/>
    </location>
</feature>
<dbReference type="PANTHER" id="PTHR21483:SF18">
    <property type="entry name" value="RNA POLYMERASE II-ASSOCIATED PROTEIN 1"/>
    <property type="match status" value="1"/>
</dbReference>
<proteinExistence type="inferred from homology"/>
<feature type="compositionally biased region" description="Polar residues" evidence="2">
    <location>
        <begin position="309"/>
        <end position="320"/>
    </location>
</feature>
<dbReference type="Pfam" id="PF08620">
    <property type="entry name" value="RPAP1_C"/>
    <property type="match status" value="1"/>
</dbReference>
<feature type="region of interest" description="Disordered" evidence="2">
    <location>
        <begin position="881"/>
        <end position="927"/>
    </location>
</feature>
<evidence type="ECO:0008006" key="7">
    <source>
        <dbReference type="Google" id="ProtNLM"/>
    </source>
</evidence>
<dbReference type="EMBL" id="CAUEEQ010070084">
    <property type="protein sequence ID" value="CAJ0965832.1"/>
    <property type="molecule type" value="Genomic_DNA"/>
</dbReference>
<evidence type="ECO:0000313" key="6">
    <source>
        <dbReference type="Proteomes" id="UP001176940"/>
    </source>
</evidence>
<evidence type="ECO:0000256" key="2">
    <source>
        <dbReference type="SAM" id="MobiDB-lite"/>
    </source>
</evidence>
<name>A0ABN9MJP5_9NEOB</name>
<evidence type="ECO:0000313" key="5">
    <source>
        <dbReference type="EMBL" id="CAJ0965832.1"/>
    </source>
</evidence>
<evidence type="ECO:0000256" key="1">
    <source>
        <dbReference type="ARBA" id="ARBA00009953"/>
    </source>
</evidence>
<evidence type="ECO:0000259" key="4">
    <source>
        <dbReference type="Pfam" id="PF08621"/>
    </source>
</evidence>
<accession>A0ABN9MJP5</accession>
<dbReference type="Pfam" id="PF08621">
    <property type="entry name" value="RPAP1_N"/>
    <property type="match status" value="1"/>
</dbReference>
<dbReference type="PANTHER" id="PTHR21483">
    <property type="entry name" value="RNA POLYMERASE II-ASSOCIATED PROTEIN 1"/>
    <property type="match status" value="1"/>
</dbReference>
<evidence type="ECO:0000259" key="3">
    <source>
        <dbReference type="Pfam" id="PF08620"/>
    </source>
</evidence>
<protein>
    <recommendedName>
        <fullName evidence="7">Reverse transcriptase domain-containing protein</fullName>
    </recommendedName>
</protein>
<comment type="similarity">
    <text evidence="1">Belongs to the RPAP1 family.</text>
</comment>
<dbReference type="Proteomes" id="UP001176940">
    <property type="component" value="Unassembled WGS sequence"/>
</dbReference>